<proteinExistence type="predicted"/>
<dbReference type="AlphaFoldDB" id="A0A1Y1MMK4"/>
<dbReference type="EMBL" id="GEZM01026899">
    <property type="protein sequence ID" value="JAV86903.1"/>
    <property type="molecule type" value="Transcribed_RNA"/>
</dbReference>
<evidence type="ECO:0000313" key="1">
    <source>
        <dbReference type="EMBL" id="JAV86903.1"/>
    </source>
</evidence>
<protein>
    <submittedName>
        <fullName evidence="1">Uncharacterized protein</fullName>
    </submittedName>
</protein>
<reference evidence="1" key="1">
    <citation type="journal article" date="2016" name="Sci. Rep.">
        <title>Molecular characterization of firefly nuptial gifts: a multi-omics approach sheds light on postcopulatory sexual selection.</title>
        <authorList>
            <person name="Al-Wathiqui N."/>
            <person name="Fallon T.R."/>
            <person name="South A."/>
            <person name="Weng J.K."/>
            <person name="Lewis S.M."/>
        </authorList>
    </citation>
    <scope>NUCLEOTIDE SEQUENCE</scope>
</reference>
<organism evidence="1">
    <name type="scientific">Photinus pyralis</name>
    <name type="common">Common eastern firefly</name>
    <name type="synonym">Lampyris pyralis</name>
    <dbReference type="NCBI Taxonomy" id="7054"/>
    <lineage>
        <taxon>Eukaryota</taxon>
        <taxon>Metazoa</taxon>
        <taxon>Ecdysozoa</taxon>
        <taxon>Arthropoda</taxon>
        <taxon>Hexapoda</taxon>
        <taxon>Insecta</taxon>
        <taxon>Pterygota</taxon>
        <taxon>Neoptera</taxon>
        <taxon>Endopterygota</taxon>
        <taxon>Coleoptera</taxon>
        <taxon>Polyphaga</taxon>
        <taxon>Elateriformia</taxon>
        <taxon>Elateroidea</taxon>
        <taxon>Lampyridae</taxon>
        <taxon>Lampyrinae</taxon>
        <taxon>Photinus</taxon>
    </lineage>
</organism>
<sequence>MFFRISLYQEHDRCSLAVSEISRCGKAYHTRHQRAPEGFVELTADSDSLLSWCVFNFESAVALHRILPYFWYKTCYLAKHFSQYRCSTKMELQTLIDPISEDDCSISIFYLNCLMSTGSFFAA</sequence>
<name>A0A1Y1MMK4_PHOPY</name>
<accession>A0A1Y1MMK4</accession>